<name>A0A318YW73_ASPNB</name>
<feature type="compositionally biased region" description="Basic and acidic residues" evidence="1">
    <location>
        <begin position="1"/>
        <end position="11"/>
    </location>
</feature>
<feature type="region of interest" description="Disordered" evidence="1">
    <location>
        <begin position="1"/>
        <end position="29"/>
    </location>
</feature>
<organism evidence="2 3">
    <name type="scientific">Aspergillus neoniger (strain CBS 115656)</name>
    <dbReference type="NCBI Taxonomy" id="1448310"/>
    <lineage>
        <taxon>Eukaryota</taxon>
        <taxon>Fungi</taxon>
        <taxon>Dikarya</taxon>
        <taxon>Ascomycota</taxon>
        <taxon>Pezizomycotina</taxon>
        <taxon>Eurotiomycetes</taxon>
        <taxon>Eurotiomycetidae</taxon>
        <taxon>Eurotiales</taxon>
        <taxon>Aspergillaceae</taxon>
        <taxon>Aspergillus</taxon>
        <taxon>Aspergillus subgen. Circumdati</taxon>
    </lineage>
</organism>
<gene>
    <name evidence="2" type="ORF">BO87DRAFT_451857</name>
</gene>
<feature type="region of interest" description="Disordered" evidence="1">
    <location>
        <begin position="72"/>
        <end position="97"/>
    </location>
</feature>
<protein>
    <submittedName>
        <fullName evidence="2">Uncharacterized protein</fullName>
    </submittedName>
</protein>
<dbReference type="RefSeq" id="XP_025482551.1">
    <property type="nucleotide sequence ID" value="XM_025628475.1"/>
</dbReference>
<keyword evidence="3" id="KW-1185">Reference proteome</keyword>
<dbReference type="OrthoDB" id="5343483at2759"/>
<evidence type="ECO:0000256" key="1">
    <source>
        <dbReference type="SAM" id="MobiDB-lite"/>
    </source>
</evidence>
<dbReference type="Proteomes" id="UP000247647">
    <property type="component" value="Unassembled WGS sequence"/>
</dbReference>
<evidence type="ECO:0000313" key="2">
    <source>
        <dbReference type="EMBL" id="PYH37073.1"/>
    </source>
</evidence>
<dbReference type="GeneID" id="37130931"/>
<proteinExistence type="predicted"/>
<accession>A0A318YW73</accession>
<evidence type="ECO:0000313" key="3">
    <source>
        <dbReference type="Proteomes" id="UP000247647"/>
    </source>
</evidence>
<dbReference type="EMBL" id="KZ821451">
    <property type="protein sequence ID" value="PYH37073.1"/>
    <property type="molecule type" value="Genomic_DNA"/>
</dbReference>
<dbReference type="AlphaFoldDB" id="A0A318YW73"/>
<reference evidence="2" key="1">
    <citation type="submission" date="2016-12" db="EMBL/GenBank/DDBJ databases">
        <title>The genomes of Aspergillus section Nigri reveals drivers in fungal speciation.</title>
        <authorList>
            <consortium name="DOE Joint Genome Institute"/>
            <person name="Vesth T.C."/>
            <person name="Nybo J."/>
            <person name="Theobald S."/>
            <person name="Brandl J."/>
            <person name="Frisvad J.C."/>
            <person name="Nielsen K.F."/>
            <person name="Lyhne E.K."/>
            <person name="Kogle M.E."/>
            <person name="Kuo A."/>
            <person name="Riley R."/>
            <person name="Clum A."/>
            <person name="Nolan M."/>
            <person name="Lipzen A."/>
            <person name="Salamov A."/>
            <person name="Henrissat B."/>
            <person name="Wiebenga A."/>
            <person name="De Vries R.P."/>
            <person name="Grigoriev I.V."/>
            <person name="Mortensen U.H."/>
            <person name="Andersen M.R."/>
            <person name="Baker S.E."/>
        </authorList>
    </citation>
    <scope>NUCLEOTIDE SEQUENCE [LARGE SCALE GENOMIC DNA]</scope>
    <source>
        <strain evidence="2">CBS 115656</strain>
    </source>
</reference>
<sequence>MLDRPRRKATDDPQCPSVRPRGHFRPQPTIRWSIEPNSIESILRNNSRDRLYVPPVAWTMRHLRLLGCRFTQQTSKRKERPHSEVVISNSPVHDLRKPNLPADLRRAMMQFGGRKTSDVKKTAIKEIVGAYGFSRLSHHSYESLSFYFRLQPVASVWTEGVFSRNSTGPSLAYVTFDGIQSRRSKFVHNSLGKGFNEPVFRTCDKKLRSLQPENNVEDPYIMGILIALAQEQRRHRQINEQQGEEAVECSITKRDDEHITNSTSSGTPPRCGADRSPPYCGQCLRVAVLATSGVKDECLYVYTASISVAFLREFDEPWRSSPSSPVVIIYYPIPLRSPIKSLKKLHRVLCAESCRFCAGDSPQALG</sequence>